<accession>A0ABU8IRC2</accession>
<dbReference type="PANTHER" id="PTHR42796">
    <property type="entry name" value="FUMARYLACETOACETATE HYDROLASE DOMAIN-CONTAINING PROTEIN 2A-RELATED"/>
    <property type="match status" value="1"/>
</dbReference>
<dbReference type="InterPro" id="IPR011234">
    <property type="entry name" value="Fumarylacetoacetase-like_C"/>
</dbReference>
<evidence type="ECO:0000256" key="2">
    <source>
        <dbReference type="ARBA" id="ARBA00010211"/>
    </source>
</evidence>
<evidence type="ECO:0000259" key="4">
    <source>
        <dbReference type="Pfam" id="PF01557"/>
    </source>
</evidence>
<evidence type="ECO:0000313" key="6">
    <source>
        <dbReference type="Proteomes" id="UP001386437"/>
    </source>
</evidence>
<feature type="domain" description="Fumarylacetoacetase-like C-terminal" evidence="4">
    <location>
        <begin position="72"/>
        <end position="278"/>
    </location>
</feature>
<dbReference type="EMBL" id="JACFYJ010000018">
    <property type="protein sequence ID" value="MEI5998172.1"/>
    <property type="molecule type" value="Genomic_DNA"/>
</dbReference>
<dbReference type="Proteomes" id="UP001386437">
    <property type="component" value="Unassembled WGS sequence"/>
</dbReference>
<evidence type="ECO:0000256" key="3">
    <source>
        <dbReference type="ARBA" id="ARBA00022723"/>
    </source>
</evidence>
<name>A0ABU8IRC2_9BURK</name>
<dbReference type="InterPro" id="IPR051121">
    <property type="entry name" value="FAH"/>
</dbReference>
<dbReference type="Gene3D" id="3.90.850.10">
    <property type="entry name" value="Fumarylacetoacetase-like, C-terminal domain"/>
    <property type="match status" value="1"/>
</dbReference>
<evidence type="ECO:0000256" key="1">
    <source>
        <dbReference type="ARBA" id="ARBA00001946"/>
    </source>
</evidence>
<comment type="similarity">
    <text evidence="2">Belongs to the FAH family.</text>
</comment>
<proteinExistence type="inferred from homology"/>
<reference evidence="5 6" key="1">
    <citation type="journal article" date="2022" name="Arch. Microbiol.">
        <title>Paraburkholderia bengalensis sp. nov. isolated from roots of Oryza sativa, IR64.</title>
        <authorList>
            <person name="Nag P."/>
            <person name="Mondal N."/>
            <person name="Sarkar J."/>
            <person name="Das S."/>
        </authorList>
    </citation>
    <scope>NUCLEOTIDE SEQUENCE [LARGE SCALE GENOMIC DNA]</scope>
    <source>
        <strain evidence="5 6">IR64_4_BI</strain>
    </source>
</reference>
<organism evidence="5 6">
    <name type="scientific">Paraburkholderia bengalensis</name>
    <dbReference type="NCBI Taxonomy" id="2747562"/>
    <lineage>
        <taxon>Bacteria</taxon>
        <taxon>Pseudomonadati</taxon>
        <taxon>Pseudomonadota</taxon>
        <taxon>Betaproteobacteria</taxon>
        <taxon>Burkholderiales</taxon>
        <taxon>Burkholderiaceae</taxon>
        <taxon>Paraburkholderia</taxon>
    </lineage>
</organism>
<dbReference type="RefSeq" id="WP_336598353.1">
    <property type="nucleotide sequence ID" value="NZ_JACFYJ010000018.1"/>
</dbReference>
<protein>
    <submittedName>
        <fullName evidence="5">Fumarylacetoacetate hydrolase family protein</fullName>
    </submittedName>
</protein>
<comment type="cofactor">
    <cofactor evidence="1">
        <name>Mg(2+)</name>
        <dbReference type="ChEBI" id="CHEBI:18420"/>
    </cofactor>
</comment>
<keyword evidence="3" id="KW-0479">Metal-binding</keyword>
<evidence type="ECO:0000313" key="5">
    <source>
        <dbReference type="EMBL" id="MEI5998172.1"/>
    </source>
</evidence>
<dbReference type="SUPFAM" id="SSF56529">
    <property type="entry name" value="FAH"/>
    <property type="match status" value="1"/>
</dbReference>
<dbReference type="PANTHER" id="PTHR42796:SF4">
    <property type="entry name" value="FUMARYLACETOACETATE HYDROLASE DOMAIN-CONTAINING PROTEIN 2A"/>
    <property type="match status" value="1"/>
</dbReference>
<dbReference type="InterPro" id="IPR036663">
    <property type="entry name" value="Fumarylacetoacetase_C_sf"/>
</dbReference>
<gene>
    <name evidence="5" type="ORF">H3V53_13455</name>
</gene>
<comment type="caution">
    <text evidence="5">The sequence shown here is derived from an EMBL/GenBank/DDBJ whole genome shotgun (WGS) entry which is preliminary data.</text>
</comment>
<sequence>MKLLRYGPPGQEKPGLLDSDGNLRDLSDHVADISGDALLPANLARLSALDPTSLPLVEGNPRLGSCVGGTRKFICIGLNYSDHAAETGAAIPPEPIVFMKATSAIVGPQDAIEIPRNAVKTDWEVELGVVIGKTAKYVSEHDAMDHVAGYCVINDVSERAFQAERQGQWTKGKSADTFGPTGPWLVTSDEVHDPQALPMWLEVNGHRYQNGTTATMIYGVRYLVSYLSQFMSLQPGDIISTGTPPGVGLGQKPPVYLKPGDVVTLGIEGLGQQRQNVVQG</sequence>
<keyword evidence="6" id="KW-1185">Reference proteome</keyword>
<keyword evidence="5" id="KW-0378">Hydrolase</keyword>
<dbReference type="Pfam" id="PF01557">
    <property type="entry name" value="FAA_hydrolase"/>
    <property type="match status" value="1"/>
</dbReference>
<dbReference type="GO" id="GO:0016787">
    <property type="term" value="F:hydrolase activity"/>
    <property type="evidence" value="ECO:0007669"/>
    <property type="project" value="UniProtKB-KW"/>
</dbReference>